<dbReference type="InterPro" id="IPR025420">
    <property type="entry name" value="DUF4143"/>
</dbReference>
<evidence type="ECO:0000313" key="2">
    <source>
        <dbReference type="EMBL" id="HDD45094.1"/>
    </source>
</evidence>
<reference evidence="2" key="1">
    <citation type="journal article" date="2020" name="mSystems">
        <title>Genome- and Community-Level Interaction Insights into Carbon Utilization and Element Cycling Functions of Hydrothermarchaeota in Hydrothermal Sediment.</title>
        <authorList>
            <person name="Zhou Z."/>
            <person name="Liu Y."/>
            <person name="Xu W."/>
            <person name="Pan J."/>
            <person name="Luo Z.H."/>
            <person name="Li M."/>
        </authorList>
    </citation>
    <scope>NUCLEOTIDE SEQUENCE [LARGE SCALE GENOMIC DNA]</scope>
    <source>
        <strain evidence="2">HyVt-233</strain>
    </source>
</reference>
<feature type="domain" description="DOD-type homing endonuclease" evidence="1">
    <location>
        <begin position="193"/>
        <end position="282"/>
    </location>
</feature>
<accession>A0A7C0U3U3</accession>
<comment type="caution">
    <text evidence="2">The sequence shown here is derived from an EMBL/GenBank/DDBJ whole genome shotgun (WGS) entry which is preliminary data.</text>
</comment>
<dbReference type="EMBL" id="DRBS01000356">
    <property type="protein sequence ID" value="HDD45094.1"/>
    <property type="molecule type" value="Genomic_DNA"/>
</dbReference>
<dbReference type="GO" id="GO:0004519">
    <property type="term" value="F:endonuclease activity"/>
    <property type="evidence" value="ECO:0007669"/>
    <property type="project" value="InterPro"/>
</dbReference>
<name>A0A7C0U3U3_DESA2</name>
<dbReference type="InterPro" id="IPR004042">
    <property type="entry name" value="Intein_endonuc_central"/>
</dbReference>
<evidence type="ECO:0000259" key="1">
    <source>
        <dbReference type="PROSITE" id="PS50819"/>
    </source>
</evidence>
<dbReference type="GO" id="GO:0005524">
    <property type="term" value="F:ATP binding"/>
    <property type="evidence" value="ECO:0007669"/>
    <property type="project" value="UniProtKB-KW"/>
</dbReference>
<keyword evidence="2" id="KW-0547">Nucleotide-binding</keyword>
<dbReference type="PROSITE" id="PS50819">
    <property type="entry name" value="INTEIN_ENDONUCLEASE"/>
    <property type="match status" value="1"/>
</dbReference>
<dbReference type="Proteomes" id="UP000886289">
    <property type="component" value="Unassembled WGS sequence"/>
</dbReference>
<organism evidence="2">
    <name type="scientific">Desulfofervidus auxilii</name>
    <dbReference type="NCBI Taxonomy" id="1621989"/>
    <lineage>
        <taxon>Bacteria</taxon>
        <taxon>Pseudomonadati</taxon>
        <taxon>Thermodesulfobacteriota</taxon>
        <taxon>Candidatus Desulfofervidia</taxon>
        <taxon>Candidatus Desulfofervidales</taxon>
        <taxon>Candidatus Desulfofervidaceae</taxon>
        <taxon>Candidatus Desulfofervidus</taxon>
    </lineage>
</organism>
<dbReference type="SUPFAM" id="SSF52540">
    <property type="entry name" value="P-loop containing nucleoside triphosphate hydrolases"/>
    <property type="match status" value="1"/>
</dbReference>
<keyword evidence="2" id="KW-0067">ATP-binding</keyword>
<proteinExistence type="predicted"/>
<protein>
    <submittedName>
        <fullName evidence="2">ATP-binding protein</fullName>
    </submittedName>
</protein>
<dbReference type="Pfam" id="PF13635">
    <property type="entry name" value="DUF4143"/>
    <property type="match status" value="1"/>
</dbReference>
<dbReference type="Pfam" id="PF13173">
    <property type="entry name" value="AAA_14"/>
    <property type="match status" value="1"/>
</dbReference>
<dbReference type="InterPro" id="IPR027417">
    <property type="entry name" value="P-loop_NTPase"/>
</dbReference>
<sequence>MDIIEFNPWWETGSIDRGIKSFKRRFLFTALKNCLHKKQIDIIIGLRRVGKTVLMHHLIDYLLTSGVNPKEIFYFSFDIEKENLDRIIKEYEEKILRERIKNKRVYLFFDEIHKLKDWENKIKVLYDLNPRIKIVLSGSSSLNLMRQSKESLAGRAKFHYLSLLTFKEFLAFKNEKIPQKKEYEIYKRKLDILLNEFIFKGFPETLQMEEREIKEYVRELVIERIIYRDIPESFGVEDIEIIKILAEYIFENPGVILNIDALSKELGRHKKTIRNALNYLELSFLIKRISNLRGSFLATSRKNKKGYPLHSSLSLTKDENKNLETLIRSEINAQYYWRKNNKEVDFILKKEKDIIPVEVKNKRRIDKKDVKSLIKFCSLFDIEKGYLINREEDKIMEFEGKKIIIIPVTKFLLFEL</sequence>
<dbReference type="Gene3D" id="3.40.50.300">
    <property type="entry name" value="P-loop containing nucleotide triphosphate hydrolases"/>
    <property type="match status" value="1"/>
</dbReference>
<gene>
    <name evidence="2" type="ORF">ENG63_09600</name>
</gene>
<dbReference type="PANTHER" id="PTHR33295">
    <property type="entry name" value="ATPASE"/>
    <property type="match status" value="1"/>
</dbReference>
<dbReference type="InterPro" id="IPR041682">
    <property type="entry name" value="AAA_14"/>
</dbReference>
<dbReference type="AlphaFoldDB" id="A0A7C0U3U3"/>
<dbReference type="PANTHER" id="PTHR33295:SF8">
    <property type="entry name" value="AAA+ ATPASE DOMAIN-CONTAINING PROTEIN"/>
    <property type="match status" value="1"/>
</dbReference>